<evidence type="ECO:0000256" key="1">
    <source>
        <dbReference type="SAM" id="Phobius"/>
    </source>
</evidence>
<gene>
    <name evidence="2" type="ORF">VP01_348g1</name>
</gene>
<keyword evidence="1" id="KW-1133">Transmembrane helix</keyword>
<feature type="transmembrane region" description="Helical" evidence="1">
    <location>
        <begin position="279"/>
        <end position="300"/>
    </location>
</feature>
<reference evidence="2 3" key="1">
    <citation type="submission" date="2015-08" db="EMBL/GenBank/DDBJ databases">
        <title>Next Generation Sequencing and Analysis of the Genome of Puccinia sorghi L Schw, the Causal Agent of Maize Common Rust.</title>
        <authorList>
            <person name="Rochi L."/>
            <person name="Burguener G."/>
            <person name="Darino M."/>
            <person name="Turjanski A."/>
            <person name="Kreff E."/>
            <person name="Dieguez M.J."/>
            <person name="Sacco F."/>
        </authorList>
    </citation>
    <scope>NUCLEOTIDE SEQUENCE [LARGE SCALE GENOMIC DNA]</scope>
    <source>
        <strain evidence="2 3">RO10H11247</strain>
    </source>
</reference>
<keyword evidence="3" id="KW-1185">Reference proteome</keyword>
<dbReference type="AlphaFoldDB" id="A0A0L6UVX5"/>
<sequence>MGVRRKRRPEGEKLHDPDCTCEGVPTVIVSGTTFLSNSAHTQLHIGEQTELLSIGAQCGWGTTYYLSTHKGGLNDFCRLKDTGGVRSGKRMRHQNMCSRMPPQELHILWVVQMAVQPLRPQHKGELCERPTHRHVQIEEYEYLPVSRGFRLQDGRAKQSMGMEEIPQARDDIVYSVFFIHPARPVCVGSFEFWSSRRAMVSGIGSAPFETELPPQILNDDQFLLVELQQPAILYYHPKIQQPSHQAHQVSLGFSHLTRGNRKKERKRDKIKKINVRSRMFEYLFSLIIVGVAPLYVGYILGDMGLSSSGLFFFKNVIPFRSPDGAAKYSTPCSGDGLRNYAIIIISCVLLERYLVSSDGVPKTMDIGLYPEILEFTVPQPKIYLILKKLGKNLVLRLRQCEKERLGKRKGKEDDSDFKHQTGSVVEKKRKNQYELSSDQTDQKSRAIKFLGLDKLNKKNKDITNRKGRVTMAHIRLLLYYHNVNYTKKK</sequence>
<keyword evidence="1" id="KW-0472">Membrane</keyword>
<comment type="caution">
    <text evidence="2">The sequence shown here is derived from an EMBL/GenBank/DDBJ whole genome shotgun (WGS) entry which is preliminary data.</text>
</comment>
<proteinExistence type="predicted"/>
<evidence type="ECO:0000313" key="3">
    <source>
        <dbReference type="Proteomes" id="UP000037035"/>
    </source>
</evidence>
<dbReference type="VEuPathDB" id="FungiDB:VP01_348g1"/>
<protein>
    <submittedName>
        <fullName evidence="2">Uncharacterized protein</fullName>
    </submittedName>
</protein>
<dbReference type="EMBL" id="LAVV01008490">
    <property type="protein sequence ID" value="KNZ52654.1"/>
    <property type="molecule type" value="Genomic_DNA"/>
</dbReference>
<accession>A0A0L6UVX5</accession>
<dbReference type="Proteomes" id="UP000037035">
    <property type="component" value="Unassembled WGS sequence"/>
</dbReference>
<organism evidence="2 3">
    <name type="scientific">Puccinia sorghi</name>
    <dbReference type="NCBI Taxonomy" id="27349"/>
    <lineage>
        <taxon>Eukaryota</taxon>
        <taxon>Fungi</taxon>
        <taxon>Dikarya</taxon>
        <taxon>Basidiomycota</taxon>
        <taxon>Pucciniomycotina</taxon>
        <taxon>Pucciniomycetes</taxon>
        <taxon>Pucciniales</taxon>
        <taxon>Pucciniaceae</taxon>
        <taxon>Puccinia</taxon>
    </lineage>
</organism>
<name>A0A0L6UVX5_9BASI</name>
<keyword evidence="1" id="KW-0812">Transmembrane</keyword>
<evidence type="ECO:0000313" key="2">
    <source>
        <dbReference type="EMBL" id="KNZ52654.1"/>
    </source>
</evidence>